<gene>
    <name evidence="5" type="ORF">EAH81_10825</name>
</gene>
<keyword evidence="6" id="KW-1185">Reference proteome</keyword>
<dbReference type="AlphaFoldDB" id="A0A502EWL0"/>
<dbReference type="SUPFAM" id="SSF52540">
    <property type="entry name" value="P-loop containing nucleoside triphosphate hydrolases"/>
    <property type="match status" value="1"/>
</dbReference>
<dbReference type="RefSeq" id="WP_140506755.1">
    <property type="nucleotide sequence ID" value="NZ_RCZH01000006.1"/>
</dbReference>
<keyword evidence="3 5" id="KW-0067">ATP-binding</keyword>
<protein>
    <submittedName>
        <fullName evidence="5">ATP-binding protein</fullName>
    </submittedName>
</protein>
<organism evidence="5 6">
    <name type="scientific">Flavobacterium pectinovorum</name>
    <dbReference type="NCBI Taxonomy" id="29533"/>
    <lineage>
        <taxon>Bacteria</taxon>
        <taxon>Pseudomonadati</taxon>
        <taxon>Bacteroidota</taxon>
        <taxon>Flavobacteriia</taxon>
        <taxon>Flavobacteriales</taxon>
        <taxon>Flavobacteriaceae</taxon>
        <taxon>Flavobacterium</taxon>
    </lineage>
</organism>
<dbReference type="EMBL" id="RCZH01000006">
    <property type="protein sequence ID" value="TPG40960.1"/>
    <property type="molecule type" value="Genomic_DNA"/>
</dbReference>
<comment type="similarity">
    <text evidence="1">Belongs to the AAA ATPase family.</text>
</comment>
<evidence type="ECO:0000256" key="3">
    <source>
        <dbReference type="ARBA" id="ARBA00022840"/>
    </source>
</evidence>
<dbReference type="InterPro" id="IPR003959">
    <property type="entry name" value="ATPase_AAA_core"/>
</dbReference>
<dbReference type="InterPro" id="IPR003593">
    <property type="entry name" value="AAA+_ATPase"/>
</dbReference>
<accession>A0A502EWL0</accession>
<dbReference type="Gene3D" id="1.10.8.60">
    <property type="match status" value="1"/>
</dbReference>
<reference evidence="5 6" key="1">
    <citation type="journal article" date="2019" name="Environ. Microbiol.">
        <title>Species interactions and distinct microbial communities in high Arctic permafrost affected cryosols are associated with the CH4 and CO2 gas fluxes.</title>
        <authorList>
            <person name="Altshuler I."/>
            <person name="Hamel J."/>
            <person name="Turney S."/>
            <person name="Magnuson E."/>
            <person name="Levesque R."/>
            <person name="Greer C."/>
            <person name="Whyte L.G."/>
        </authorList>
    </citation>
    <scope>NUCLEOTIDE SEQUENCE [LARGE SCALE GENOMIC DNA]</scope>
    <source>
        <strain evidence="5 6">42</strain>
    </source>
</reference>
<sequence>METNPDILVLYDEMDWLQKVIDQVICSYLLQDGHENRWQDIPLPEADIENEDSVYYQKIVEWDLNLYERLCLALILAPQIKPEVLDIFFSKNAMYDRGFTEFGGVINKNHSGFLPTGQTLSFLITAVNPELRIEILNILSTANILAKEQVLVLEAGESNMPVLNQIITINERWLHYFITGTLPKLEHSVSFPAQQISTNMNWDDLVLEEHVMNQVMEINAWLNHGETLMKEWGLENKIKPGYRTLFYGPSGTGKTLTATLLGKSTNREVYRVDLSMIVSKYIGETEKNLSKIFDVAQHKDWILFFDEADALFGKRTAASSSNDRHANQQTGYLLQRIEDFPGVVILASNLKENMDEAFSRRFQSMIHFTMPTAEERILLWEKAFSGKCQLDPDIDIETVAENYELAGGAIINVLRFCALTAIQKNETVVSLQDLLEGIRREFKKENKTLHVSQMN</sequence>
<evidence type="ECO:0000256" key="2">
    <source>
        <dbReference type="ARBA" id="ARBA00022741"/>
    </source>
</evidence>
<dbReference type="SMART" id="SM00382">
    <property type="entry name" value="AAA"/>
    <property type="match status" value="1"/>
</dbReference>
<evidence type="ECO:0000259" key="4">
    <source>
        <dbReference type="SMART" id="SM00382"/>
    </source>
</evidence>
<evidence type="ECO:0000313" key="6">
    <source>
        <dbReference type="Proteomes" id="UP000319700"/>
    </source>
</evidence>
<dbReference type="CDD" id="cd19481">
    <property type="entry name" value="RecA-like_protease"/>
    <property type="match status" value="1"/>
</dbReference>
<dbReference type="InterPro" id="IPR050221">
    <property type="entry name" value="26S_Proteasome_ATPase"/>
</dbReference>
<dbReference type="GO" id="GO:0016887">
    <property type="term" value="F:ATP hydrolysis activity"/>
    <property type="evidence" value="ECO:0007669"/>
    <property type="project" value="InterPro"/>
</dbReference>
<comment type="caution">
    <text evidence="5">The sequence shown here is derived from an EMBL/GenBank/DDBJ whole genome shotgun (WGS) entry which is preliminary data.</text>
</comment>
<dbReference type="OrthoDB" id="7438987at2"/>
<name>A0A502EWL0_9FLAO</name>
<dbReference type="InterPro" id="IPR027417">
    <property type="entry name" value="P-loop_NTPase"/>
</dbReference>
<feature type="domain" description="AAA+ ATPase" evidence="4">
    <location>
        <begin position="240"/>
        <end position="372"/>
    </location>
</feature>
<dbReference type="Gene3D" id="3.40.50.300">
    <property type="entry name" value="P-loop containing nucleotide triphosphate hydrolases"/>
    <property type="match status" value="1"/>
</dbReference>
<dbReference type="GO" id="GO:0005524">
    <property type="term" value="F:ATP binding"/>
    <property type="evidence" value="ECO:0007669"/>
    <property type="project" value="UniProtKB-KW"/>
</dbReference>
<dbReference type="Pfam" id="PF00004">
    <property type="entry name" value="AAA"/>
    <property type="match status" value="1"/>
</dbReference>
<evidence type="ECO:0000313" key="5">
    <source>
        <dbReference type="EMBL" id="TPG40960.1"/>
    </source>
</evidence>
<keyword evidence="2" id="KW-0547">Nucleotide-binding</keyword>
<proteinExistence type="inferred from homology"/>
<evidence type="ECO:0000256" key="1">
    <source>
        <dbReference type="ARBA" id="ARBA00006914"/>
    </source>
</evidence>
<dbReference type="Proteomes" id="UP000319700">
    <property type="component" value="Unassembled WGS sequence"/>
</dbReference>
<dbReference type="PANTHER" id="PTHR23073">
    <property type="entry name" value="26S PROTEASOME REGULATORY SUBUNIT"/>
    <property type="match status" value="1"/>
</dbReference>